<protein>
    <submittedName>
        <fullName evidence="1">Uncharacterized protein</fullName>
    </submittedName>
</protein>
<gene>
    <name evidence="1" type="ORF">MANES_07G064566v8</name>
</gene>
<evidence type="ECO:0000313" key="2">
    <source>
        <dbReference type="Proteomes" id="UP000091857"/>
    </source>
</evidence>
<name>A0ACB7HDF6_MANES</name>
<comment type="caution">
    <text evidence="1">The sequence shown here is derived from an EMBL/GenBank/DDBJ whole genome shotgun (WGS) entry which is preliminary data.</text>
</comment>
<dbReference type="Proteomes" id="UP000091857">
    <property type="component" value="Chromosome 7"/>
</dbReference>
<proteinExistence type="predicted"/>
<accession>A0ACB7HDF6</accession>
<reference evidence="2" key="1">
    <citation type="journal article" date="2016" name="Nat. Biotechnol.">
        <title>Sequencing wild and cultivated cassava and related species reveals extensive interspecific hybridization and genetic diversity.</title>
        <authorList>
            <person name="Bredeson J.V."/>
            <person name="Lyons J.B."/>
            <person name="Prochnik S.E."/>
            <person name="Wu G.A."/>
            <person name="Ha C.M."/>
            <person name="Edsinger-Gonzales E."/>
            <person name="Grimwood J."/>
            <person name="Schmutz J."/>
            <person name="Rabbi I.Y."/>
            <person name="Egesi C."/>
            <person name="Nauluvula P."/>
            <person name="Lebot V."/>
            <person name="Ndunguru J."/>
            <person name="Mkamilo G."/>
            <person name="Bart R.S."/>
            <person name="Setter T.L."/>
            <person name="Gleadow R.M."/>
            <person name="Kulakow P."/>
            <person name="Ferguson M.E."/>
            <person name="Rounsley S."/>
            <person name="Rokhsar D.S."/>
        </authorList>
    </citation>
    <scope>NUCLEOTIDE SEQUENCE [LARGE SCALE GENOMIC DNA]</scope>
    <source>
        <strain evidence="2">cv. AM560-2</strain>
    </source>
</reference>
<dbReference type="EMBL" id="CM004393">
    <property type="protein sequence ID" value="KAG8650713.1"/>
    <property type="molecule type" value="Genomic_DNA"/>
</dbReference>
<sequence length="1153" mass="128698">MSEWISGLRRTRVKRIPGEHVKKEKETESKMDEDEKGLGDRAVQARCSMNGLNGLGEHVKKEKETESKMDEDEKGLVNRAVQARCSMNGLNGLGEHVKKEKETESKMGEDEKGLGDRAVQARCSMNGLNGGNSVSKTGQSVLFVSYVISPFLTSLSPLMERPLIEVSDSEVRLRSLSATTPIAFKVQTSWQHKFLVNPPTGLIPPSSSTIFQIILRPQTHLPSSFPRSPSDRFLIKTAPFPPNPSDLTNPDSLNSWFSSLPLWSTQDFKLKVAFVGPFLLRHAVSCGDVHSVKNIIKRQRSILSELSHRERLSRSFELLLRGERGEVVLMAARRGNLEHLESLLKKGANKNYKDQYGFTALHAAAIKGHKDIVSMLVEFGVDLECQDNEGHSSLHFAVEGGSLETVEVLVGRGANVNAMSNRGATPLYMARTLGYTDISQFLLHQQHKHHELSLFHSLLSTLGLLLSINAGCSNDTSYHISGLWLGGVELLRTITPKLTIDKSRNSWAVKKDITRYSSLLAKEDLNLTMILQSIVDNVSTGVYNVSVTVLFYKNSSITVSLNRNDLSLPILAEKEANGDGDSVLEGVLSFYDTPADLIIPISDDGDTGFWYRMKNEIDLPSKQILVPCNTHRAVLELYVSFHGNDESWYSNPPSSYLRMNNISLQGNGAYREVFVTIDGASVGSELPFPVVLTSVFNSLFWKPVVSIGAFNLPSYDFEVTPFLEKVLDGQVHEFGVGVGNVIPYWLVDANLHIWLDKGSSSVTAGTVVAHNPSLALKSRKEFKRLDGSFEVKGKGGSESKGWVISTAGNLTTLVLQEFRFQSFIQFQKNATRKFVKLKIKVNKEIQVLNDRGELLKRVIVKRKYPLNMITTTIPGRIVANVSHAFLETWSNGNNMSRTIDNLQKTNRWMPIAEQQASFPGESNTNQRLIYRDISICYSRTIAVTHGILSADDLSYDCWNHLLFLKDITNKQLPGSAPVSSVPSTRTENGKNLFSASPPHSHCFSAFTLNISRPCLQAIISDIQTHFLQPKYREFFELIHPLPSDHLTPSCALHIVHHTFANTVNRPPYSTPYSPLSGCPPPWLHLTLEFRFKSRGGDKYDRICGLWLGGAEVLRTITAEPTNSGITWTVRKDITRYSSLLAKRNIHYHARKRR</sequence>
<organism evidence="1 2">
    <name type="scientific">Manihot esculenta</name>
    <name type="common">Cassava</name>
    <name type="synonym">Jatropha manihot</name>
    <dbReference type="NCBI Taxonomy" id="3983"/>
    <lineage>
        <taxon>Eukaryota</taxon>
        <taxon>Viridiplantae</taxon>
        <taxon>Streptophyta</taxon>
        <taxon>Embryophyta</taxon>
        <taxon>Tracheophyta</taxon>
        <taxon>Spermatophyta</taxon>
        <taxon>Magnoliopsida</taxon>
        <taxon>eudicotyledons</taxon>
        <taxon>Gunneridae</taxon>
        <taxon>Pentapetalae</taxon>
        <taxon>rosids</taxon>
        <taxon>fabids</taxon>
        <taxon>Malpighiales</taxon>
        <taxon>Euphorbiaceae</taxon>
        <taxon>Crotonoideae</taxon>
        <taxon>Manihoteae</taxon>
        <taxon>Manihot</taxon>
    </lineage>
</organism>
<evidence type="ECO:0000313" key="1">
    <source>
        <dbReference type="EMBL" id="KAG8650713.1"/>
    </source>
</evidence>
<keyword evidence="2" id="KW-1185">Reference proteome</keyword>